<sequence length="809" mass="91220">MHNRPSSLLPICLLACLASDVAYGQTTTDAQREALVIQARQGALETSIDGLQTLYHQTRDVRVREDLVALLVRAGRHQEALAVCSWCQTENYSDSELANLAGAARSAGEYDKALELFRTLTYRDPSNAQGWLGQSLVHTDMGNYTLADISLQQYNQVVGTTTTAGLEARGYLAARTANAMQELDARQALVAQDPSNTSELHALYRLAVGLGASSAARRIMQTNPEVFTENDRLWLTYYEGVTDIRLGIHTDQPSRTRSGLEQLNNVLNTPAAPQELVTIAEYDKVVALAELRRFSEAEALAVRLENQHGQLPSYVTRARAHALNGMGRPKEAIVLYESLIQQNPTQATNPDDPLNEGLFYSYTDAQRFRDADRLLEEWRASEPEQRLDFTRTVRIENPNYQKVLLLGVLLDAWRGRTEEASERLAEYQSQAPADPYLWLIKGDIERDRGWPRKAEASYQQAVPLLPPDRQEVAHQGILLARLQRGQWKGTTTEIAKEIAQARPSASRDDMSREWRELRAPQLSTSFERSKGQGSGTQASREWRYEVLLEGPRNDNGSRPFAQRIGQFGEFDDENLYASYNVAGYEWNLHPATLTLAAGHGSQLNDDFMALAELQYTPTDHITTTLGVEINTTDTPLRALRDGINADRYRAELAYRRDERGAGAIGVMATDFDDSNLRQSVYGYWNQTLYHLDRWQVNGEVQASASHNDELEASYFNPRRDASLAGVLTLSYEMPIDYRQSFIQSLSIGSGRYWQKDYDSENTWSIGYQHSWELLPNVNFEYGIARERAVYDGVPEYDNVISAGFVWRFL</sequence>
<keyword evidence="2" id="KW-0732">Signal</keyword>
<feature type="signal peptide" evidence="2">
    <location>
        <begin position="1"/>
        <end position="24"/>
    </location>
</feature>
<evidence type="ECO:0000313" key="5">
    <source>
        <dbReference type="Proteomes" id="UP000216538"/>
    </source>
</evidence>
<dbReference type="Pfam" id="PF21197">
    <property type="entry name" value="PgaA_barrel"/>
    <property type="match status" value="1"/>
</dbReference>
<dbReference type="SUPFAM" id="SSF48452">
    <property type="entry name" value="TPR-like"/>
    <property type="match status" value="2"/>
</dbReference>
<evidence type="ECO:0000259" key="3">
    <source>
        <dbReference type="Pfam" id="PF21197"/>
    </source>
</evidence>
<reference evidence="4 5" key="1">
    <citation type="submission" date="2017-07" db="EMBL/GenBank/DDBJ databases">
        <title>Shotgun whole genome sequences of three halophilic bacterial isolates.</title>
        <authorList>
            <person name="Pozzo T."/>
            <person name="Higdon S.M."/>
            <person name="Quillaguaman J."/>
        </authorList>
    </citation>
    <scope>NUCLEOTIDE SEQUENCE [LARGE SCALE GENOMIC DNA]</scope>
    <source>
        <strain evidence="4 5">LC1</strain>
    </source>
</reference>
<keyword evidence="1" id="KW-0802">TPR repeat</keyword>
<dbReference type="InterPro" id="IPR011990">
    <property type="entry name" value="TPR-like_helical_dom_sf"/>
</dbReference>
<dbReference type="InterPro" id="IPR023870">
    <property type="entry name" value="PGA_export_porin_PgaA"/>
</dbReference>
<organism evidence="4 5">
    <name type="scientific">Vreelandella boliviensis LC1</name>
    <dbReference type="NCBI Taxonomy" id="1072583"/>
    <lineage>
        <taxon>Bacteria</taxon>
        <taxon>Pseudomonadati</taxon>
        <taxon>Pseudomonadota</taxon>
        <taxon>Gammaproteobacteria</taxon>
        <taxon>Oceanospirillales</taxon>
        <taxon>Halomonadaceae</taxon>
        <taxon>Vreelandella</taxon>
    </lineage>
</organism>
<dbReference type="InterPro" id="IPR019734">
    <property type="entry name" value="TPR_rpt"/>
</dbReference>
<evidence type="ECO:0000256" key="2">
    <source>
        <dbReference type="SAM" id="SignalP"/>
    </source>
</evidence>
<feature type="domain" description="PgaA membrane beta barrel" evidence="3">
    <location>
        <begin position="530"/>
        <end position="808"/>
    </location>
</feature>
<dbReference type="SMART" id="SM00028">
    <property type="entry name" value="TPR"/>
    <property type="match status" value="3"/>
</dbReference>
<protein>
    <submittedName>
        <fullName evidence="4">Poly-beta-1,6 N-acetyl-D-glucosamine export porin PgaA</fullName>
    </submittedName>
</protein>
<evidence type="ECO:0000313" key="4">
    <source>
        <dbReference type="EMBL" id="OZT73189.1"/>
    </source>
</evidence>
<dbReference type="Gene3D" id="1.25.40.10">
    <property type="entry name" value="Tetratricopeptide repeat domain"/>
    <property type="match status" value="2"/>
</dbReference>
<accession>A0ABX4G635</accession>
<dbReference type="InterPro" id="IPR049003">
    <property type="entry name" value="PgaA_barrel"/>
</dbReference>
<comment type="caution">
    <text evidence="4">The sequence shown here is derived from an EMBL/GenBank/DDBJ whole genome shotgun (WGS) entry which is preliminary data.</text>
</comment>
<proteinExistence type="predicted"/>
<dbReference type="Proteomes" id="UP000216538">
    <property type="component" value="Unassembled WGS sequence"/>
</dbReference>
<dbReference type="PROSITE" id="PS50005">
    <property type="entry name" value="TPR"/>
    <property type="match status" value="1"/>
</dbReference>
<feature type="chain" id="PRO_5047230420" evidence="2">
    <location>
        <begin position="25"/>
        <end position="809"/>
    </location>
</feature>
<feature type="repeat" description="TPR" evidence="1">
    <location>
        <begin position="94"/>
        <end position="127"/>
    </location>
</feature>
<dbReference type="NCBIfam" id="TIGR03939">
    <property type="entry name" value="PGA_TPR_OMP"/>
    <property type="match status" value="1"/>
</dbReference>
<name>A0ABX4G635_9GAMM</name>
<gene>
    <name evidence="4" type="primary">pgaA</name>
    <name evidence="4" type="ORF">CE457_15825</name>
</gene>
<dbReference type="RefSeq" id="WP_040481335.1">
    <property type="nucleotide sequence ID" value="NZ_JH393259.1"/>
</dbReference>
<dbReference type="EMBL" id="NPEY01000013">
    <property type="protein sequence ID" value="OZT73189.1"/>
    <property type="molecule type" value="Genomic_DNA"/>
</dbReference>
<evidence type="ECO:0000256" key="1">
    <source>
        <dbReference type="PROSITE-ProRule" id="PRU00339"/>
    </source>
</evidence>
<keyword evidence="5" id="KW-1185">Reference proteome</keyword>